<name>A0A448D9P7_9NEIS</name>
<dbReference type="RefSeq" id="WP_085415808.1">
    <property type="nucleotide sequence ID" value="NZ_CAUJPY010000007.1"/>
</dbReference>
<evidence type="ECO:0000313" key="1">
    <source>
        <dbReference type="EMBL" id="VEF02415.1"/>
    </source>
</evidence>
<sequence length="83" mass="9088">MPHVNPGYPFIVHSEPFPGIKIPAQNCAITYQSPVEDTVANGICFPDSVDGKYGVLNILLELALEGCTDIRMTDREGRELTVL</sequence>
<dbReference type="STRING" id="493.BWD07_02535"/>
<organism evidence="1 2">
    <name type="scientific">Neisseria canis</name>
    <dbReference type="NCBI Taxonomy" id="493"/>
    <lineage>
        <taxon>Bacteria</taxon>
        <taxon>Pseudomonadati</taxon>
        <taxon>Pseudomonadota</taxon>
        <taxon>Betaproteobacteria</taxon>
        <taxon>Neisseriales</taxon>
        <taxon>Neisseriaceae</taxon>
        <taxon>Neisseria</taxon>
    </lineage>
</organism>
<dbReference type="AlphaFoldDB" id="A0A448D9P7"/>
<proteinExistence type="predicted"/>
<dbReference type="EMBL" id="LR134313">
    <property type="protein sequence ID" value="VEF02415.1"/>
    <property type="molecule type" value="Genomic_DNA"/>
</dbReference>
<dbReference type="KEGG" id="nci:NCTC10296_01781"/>
<dbReference type="Proteomes" id="UP000279284">
    <property type="component" value="Chromosome"/>
</dbReference>
<protein>
    <submittedName>
        <fullName evidence="1">Uncharacterized protein</fullName>
    </submittedName>
</protein>
<evidence type="ECO:0000313" key="2">
    <source>
        <dbReference type="Proteomes" id="UP000279284"/>
    </source>
</evidence>
<reference evidence="1 2" key="1">
    <citation type="submission" date="2018-12" db="EMBL/GenBank/DDBJ databases">
        <authorList>
            <consortium name="Pathogen Informatics"/>
        </authorList>
    </citation>
    <scope>NUCLEOTIDE SEQUENCE [LARGE SCALE GENOMIC DNA]</scope>
    <source>
        <strain evidence="1 2">NCTC10296</strain>
    </source>
</reference>
<accession>A0A448D9P7</accession>
<keyword evidence="2" id="KW-1185">Reference proteome</keyword>
<gene>
    <name evidence="1" type="ORF">NCTC10296_01781</name>
</gene>